<reference evidence="2 3" key="1">
    <citation type="submission" date="2021-06" db="EMBL/GenBank/DDBJ databases">
        <title>Caerostris extrusa draft genome.</title>
        <authorList>
            <person name="Kono N."/>
            <person name="Arakawa K."/>
        </authorList>
    </citation>
    <scope>NUCLEOTIDE SEQUENCE [LARGE SCALE GENOMIC DNA]</scope>
</reference>
<keyword evidence="3" id="KW-1185">Reference proteome</keyword>
<evidence type="ECO:0000313" key="3">
    <source>
        <dbReference type="Proteomes" id="UP001054945"/>
    </source>
</evidence>
<evidence type="ECO:0000256" key="1">
    <source>
        <dbReference type="SAM" id="Phobius"/>
    </source>
</evidence>
<gene>
    <name evidence="2" type="ORF">CEXT_553951</name>
</gene>
<proteinExistence type="predicted"/>
<protein>
    <submittedName>
        <fullName evidence="2">Uncharacterized protein</fullName>
    </submittedName>
</protein>
<dbReference type="Proteomes" id="UP001054945">
    <property type="component" value="Unassembled WGS sequence"/>
</dbReference>
<name>A0AAV4P7L3_CAEEX</name>
<keyword evidence="1" id="KW-0472">Membrane</keyword>
<accession>A0AAV4P7L3</accession>
<comment type="caution">
    <text evidence="2">The sequence shown here is derived from an EMBL/GenBank/DDBJ whole genome shotgun (WGS) entry which is preliminary data.</text>
</comment>
<feature type="transmembrane region" description="Helical" evidence="1">
    <location>
        <begin position="40"/>
        <end position="62"/>
    </location>
</feature>
<sequence length="91" mass="10634">MKHAGNFTSLWKMASLRTELLSALFPINLKRGQIKEIFNLWLKTIAFTLYLVFMSVLALRLWRERCLLKWCMLSHACGTGPEVYDPFQIVI</sequence>
<keyword evidence="1" id="KW-0812">Transmembrane</keyword>
<keyword evidence="1" id="KW-1133">Transmembrane helix</keyword>
<evidence type="ECO:0000313" key="2">
    <source>
        <dbReference type="EMBL" id="GIX93232.1"/>
    </source>
</evidence>
<organism evidence="2 3">
    <name type="scientific">Caerostris extrusa</name>
    <name type="common">Bark spider</name>
    <name type="synonym">Caerostris bankana</name>
    <dbReference type="NCBI Taxonomy" id="172846"/>
    <lineage>
        <taxon>Eukaryota</taxon>
        <taxon>Metazoa</taxon>
        <taxon>Ecdysozoa</taxon>
        <taxon>Arthropoda</taxon>
        <taxon>Chelicerata</taxon>
        <taxon>Arachnida</taxon>
        <taxon>Araneae</taxon>
        <taxon>Araneomorphae</taxon>
        <taxon>Entelegynae</taxon>
        <taxon>Araneoidea</taxon>
        <taxon>Araneidae</taxon>
        <taxon>Caerostris</taxon>
    </lineage>
</organism>
<dbReference type="EMBL" id="BPLR01004218">
    <property type="protein sequence ID" value="GIX93232.1"/>
    <property type="molecule type" value="Genomic_DNA"/>
</dbReference>
<dbReference type="AlphaFoldDB" id="A0AAV4P7L3"/>